<evidence type="ECO:0000313" key="1">
    <source>
        <dbReference type="EMBL" id="MFD1674102.1"/>
    </source>
</evidence>
<accession>A0ABW4JCT7</accession>
<dbReference type="Proteomes" id="UP001597079">
    <property type="component" value="Unassembled WGS sequence"/>
</dbReference>
<protein>
    <submittedName>
        <fullName evidence="1">Uncharacterized protein</fullName>
    </submittedName>
</protein>
<keyword evidence="2" id="KW-1185">Reference proteome</keyword>
<organism evidence="1 2">
    <name type="scientific">Alicyclobacillus fodiniaquatilis</name>
    <dbReference type="NCBI Taxonomy" id="1661150"/>
    <lineage>
        <taxon>Bacteria</taxon>
        <taxon>Bacillati</taxon>
        <taxon>Bacillota</taxon>
        <taxon>Bacilli</taxon>
        <taxon>Bacillales</taxon>
        <taxon>Alicyclobacillaceae</taxon>
        <taxon>Alicyclobacillus</taxon>
    </lineage>
</organism>
<comment type="caution">
    <text evidence="1">The sequence shown here is derived from an EMBL/GenBank/DDBJ whole genome shotgun (WGS) entry which is preliminary data.</text>
</comment>
<dbReference type="RefSeq" id="WP_377941838.1">
    <property type="nucleotide sequence ID" value="NZ_JBHUCX010000017.1"/>
</dbReference>
<gene>
    <name evidence="1" type="ORF">ACFSB2_05175</name>
</gene>
<sequence length="253" mass="29161">MSMLNNVTTVRGYAVFLGLDPTDRSVLRKIQRQCERGDLVAKLDQGAWLIQISQNNEGAIIMKNWENMKEVYFDGMTLEHAGYGNDNNYGLNNNKVALFYVNLVPKNETPNHFAVTWDFNEFLASEKAGTFEWPTPHAVMPITEERKQTVIDYFSGKDFVSYGREVEFNSIKLTLINRPVEFAKSVGSLRYYAGATDHEGNVYQVYWNVFNMFDPSEIEMTVDNSRYCKHCLQRWTSSADNSKCNHEWIEDLG</sequence>
<dbReference type="EMBL" id="JBHUCX010000017">
    <property type="protein sequence ID" value="MFD1674102.1"/>
    <property type="molecule type" value="Genomic_DNA"/>
</dbReference>
<proteinExistence type="predicted"/>
<name>A0ABW4JCT7_9BACL</name>
<evidence type="ECO:0000313" key="2">
    <source>
        <dbReference type="Proteomes" id="UP001597079"/>
    </source>
</evidence>
<reference evidence="2" key="1">
    <citation type="journal article" date="2019" name="Int. J. Syst. Evol. Microbiol.">
        <title>The Global Catalogue of Microorganisms (GCM) 10K type strain sequencing project: providing services to taxonomists for standard genome sequencing and annotation.</title>
        <authorList>
            <consortium name="The Broad Institute Genomics Platform"/>
            <consortium name="The Broad Institute Genome Sequencing Center for Infectious Disease"/>
            <person name="Wu L."/>
            <person name="Ma J."/>
        </authorList>
    </citation>
    <scope>NUCLEOTIDE SEQUENCE [LARGE SCALE GENOMIC DNA]</scope>
    <source>
        <strain evidence="2">CGMCC 1.12286</strain>
    </source>
</reference>